<evidence type="ECO:0000313" key="2">
    <source>
        <dbReference type="Proteomes" id="UP000059074"/>
    </source>
</evidence>
<dbReference type="STRING" id="121290.APY04_2211"/>
<accession>A0A109BDU9</accession>
<dbReference type="AlphaFoldDB" id="A0A109BDU9"/>
<name>A0A109BDU9_HYPSL</name>
<keyword evidence="2" id="KW-1185">Reference proteome</keyword>
<dbReference type="Proteomes" id="UP000059074">
    <property type="component" value="Unassembled WGS sequence"/>
</dbReference>
<comment type="caution">
    <text evidence="1">The sequence shown here is derived from an EMBL/GenBank/DDBJ whole genome shotgun (WGS) entry which is preliminary data.</text>
</comment>
<proteinExistence type="predicted"/>
<dbReference type="EMBL" id="LMTR01000071">
    <property type="protein sequence ID" value="KWT66804.1"/>
    <property type="molecule type" value="Genomic_DNA"/>
</dbReference>
<gene>
    <name evidence="1" type="ORF">APY04_2211</name>
</gene>
<reference evidence="1 2" key="1">
    <citation type="submission" date="2015-10" db="EMBL/GenBank/DDBJ databases">
        <title>Transcriptomic analysis of a linuron degrading triple-species bacterial consortium.</title>
        <authorList>
            <person name="Albers P."/>
        </authorList>
    </citation>
    <scope>NUCLEOTIDE SEQUENCE [LARGE SCALE GENOMIC DNA]</scope>
    <source>
        <strain evidence="1 2">WDL6</strain>
    </source>
</reference>
<protein>
    <submittedName>
        <fullName evidence="1">Uncharacterized protein</fullName>
    </submittedName>
</protein>
<evidence type="ECO:0000313" key="1">
    <source>
        <dbReference type="EMBL" id="KWT66804.1"/>
    </source>
</evidence>
<sequence>MPVRPIHHGRHGEPMPLRLHAFSYVLEPQNEHALASSVAKHVSHPSTTARCYTIASVGSKDLLG</sequence>
<organism evidence="1 2">
    <name type="scientific">Hyphomicrobium sulfonivorans</name>
    <dbReference type="NCBI Taxonomy" id="121290"/>
    <lineage>
        <taxon>Bacteria</taxon>
        <taxon>Pseudomonadati</taxon>
        <taxon>Pseudomonadota</taxon>
        <taxon>Alphaproteobacteria</taxon>
        <taxon>Hyphomicrobiales</taxon>
        <taxon>Hyphomicrobiaceae</taxon>
        <taxon>Hyphomicrobium</taxon>
    </lineage>
</organism>